<evidence type="ECO:0000256" key="7">
    <source>
        <dbReference type="RuleBase" id="RU363032"/>
    </source>
</evidence>
<dbReference type="PANTHER" id="PTHR30151:SF0">
    <property type="entry name" value="ABC TRANSPORTER PERMEASE PROTEIN MJ0413-RELATED"/>
    <property type="match status" value="1"/>
</dbReference>
<evidence type="ECO:0000259" key="9">
    <source>
        <dbReference type="PROSITE" id="PS50928"/>
    </source>
</evidence>
<keyword evidence="6 7" id="KW-0472">Membrane</keyword>
<evidence type="ECO:0000256" key="5">
    <source>
        <dbReference type="ARBA" id="ARBA00022989"/>
    </source>
</evidence>
<dbReference type="Proteomes" id="UP000547973">
    <property type="component" value="Unassembled WGS sequence"/>
</dbReference>
<keyword evidence="5 7" id="KW-1133">Transmembrane helix</keyword>
<feature type="transmembrane region" description="Helical" evidence="7">
    <location>
        <begin position="133"/>
        <end position="155"/>
    </location>
</feature>
<feature type="compositionally biased region" description="Low complexity" evidence="8">
    <location>
        <begin position="16"/>
        <end position="33"/>
    </location>
</feature>
<dbReference type="GO" id="GO:0005886">
    <property type="term" value="C:plasma membrane"/>
    <property type="evidence" value="ECO:0007669"/>
    <property type="project" value="UniProtKB-SubCell"/>
</dbReference>
<comment type="caution">
    <text evidence="10">The sequence shown here is derived from an EMBL/GenBank/DDBJ whole genome shotgun (WGS) entry which is preliminary data.</text>
</comment>
<evidence type="ECO:0000256" key="3">
    <source>
        <dbReference type="ARBA" id="ARBA00022475"/>
    </source>
</evidence>
<dbReference type="SUPFAM" id="SSF161098">
    <property type="entry name" value="MetI-like"/>
    <property type="match status" value="1"/>
</dbReference>
<keyword evidence="3" id="KW-1003">Cell membrane</keyword>
<gene>
    <name evidence="10" type="ORF">BKA03_000484</name>
</gene>
<protein>
    <submittedName>
        <fullName evidence="10">NitT/TauT family transport system permease protein/sulfonate transport system permease protein</fullName>
    </submittedName>
</protein>
<dbReference type="InterPro" id="IPR000515">
    <property type="entry name" value="MetI-like"/>
</dbReference>
<feature type="transmembrane region" description="Helical" evidence="7">
    <location>
        <begin position="257"/>
        <end position="276"/>
    </location>
</feature>
<evidence type="ECO:0000313" key="10">
    <source>
        <dbReference type="EMBL" id="NYI40365.1"/>
    </source>
</evidence>
<evidence type="ECO:0000256" key="4">
    <source>
        <dbReference type="ARBA" id="ARBA00022692"/>
    </source>
</evidence>
<feature type="region of interest" description="Disordered" evidence="8">
    <location>
        <begin position="1"/>
        <end position="33"/>
    </location>
</feature>
<organism evidence="10 11">
    <name type="scientific">Demequina lutea</name>
    <dbReference type="NCBI Taxonomy" id="431489"/>
    <lineage>
        <taxon>Bacteria</taxon>
        <taxon>Bacillati</taxon>
        <taxon>Actinomycetota</taxon>
        <taxon>Actinomycetes</taxon>
        <taxon>Micrococcales</taxon>
        <taxon>Demequinaceae</taxon>
        <taxon>Demequina</taxon>
    </lineage>
</organism>
<dbReference type="InterPro" id="IPR035906">
    <property type="entry name" value="MetI-like_sf"/>
</dbReference>
<dbReference type="PROSITE" id="PS50928">
    <property type="entry name" value="ABC_TM1"/>
    <property type="match status" value="1"/>
</dbReference>
<evidence type="ECO:0000256" key="1">
    <source>
        <dbReference type="ARBA" id="ARBA00004651"/>
    </source>
</evidence>
<name>A0A7Z0CJ46_9MICO</name>
<sequence>MLTETLVTRPVRRADPTVSPPTTTSSSPRSTSSRSVARLAGTFGGGAILGIALLVAVWSFLYATRLFPDNLFPSVPAVWRAGVQMWQQGLLGPDITASIRETAVGFVIGTVLGIALALGTATTRTGRFILQPVLRLLAPIPTIGLIPLAILWFGIGDASKYVVVALGVFVPVWINAHAGLASTPADYLQVSGCLGSSRWLTLRKVILPEALPDIVAGMRVGCATAFVVIVVAEMTGTINGLGYRISQAQLFSQADRLIFLLAVLGVIGAICDQLIVNVARPFVAWAKEEN</sequence>
<dbReference type="AlphaFoldDB" id="A0A7Z0CJ46"/>
<feature type="transmembrane region" description="Helical" evidence="7">
    <location>
        <begin position="103"/>
        <end position="121"/>
    </location>
</feature>
<dbReference type="CDD" id="cd06261">
    <property type="entry name" value="TM_PBP2"/>
    <property type="match status" value="1"/>
</dbReference>
<evidence type="ECO:0000256" key="2">
    <source>
        <dbReference type="ARBA" id="ARBA00022448"/>
    </source>
</evidence>
<proteinExistence type="inferred from homology"/>
<keyword evidence="4 7" id="KW-0812">Transmembrane</keyword>
<dbReference type="GO" id="GO:0055085">
    <property type="term" value="P:transmembrane transport"/>
    <property type="evidence" value="ECO:0007669"/>
    <property type="project" value="InterPro"/>
</dbReference>
<dbReference type="Pfam" id="PF00528">
    <property type="entry name" value="BPD_transp_1"/>
    <property type="match status" value="1"/>
</dbReference>
<keyword evidence="11" id="KW-1185">Reference proteome</keyword>
<feature type="domain" description="ABC transmembrane type-1" evidence="9">
    <location>
        <begin position="95"/>
        <end position="276"/>
    </location>
</feature>
<comment type="similarity">
    <text evidence="7">Belongs to the binding-protein-dependent transport system permease family.</text>
</comment>
<accession>A0A7Z0CJ46</accession>
<dbReference type="OrthoDB" id="9796361at2"/>
<comment type="subcellular location">
    <subcellularLocation>
        <location evidence="1 7">Cell membrane</location>
        <topology evidence="1 7">Multi-pass membrane protein</topology>
    </subcellularLocation>
</comment>
<evidence type="ECO:0000313" key="11">
    <source>
        <dbReference type="Proteomes" id="UP000547973"/>
    </source>
</evidence>
<dbReference type="EMBL" id="JACBZO010000001">
    <property type="protein sequence ID" value="NYI40365.1"/>
    <property type="molecule type" value="Genomic_DNA"/>
</dbReference>
<feature type="transmembrane region" description="Helical" evidence="7">
    <location>
        <begin position="161"/>
        <end position="181"/>
    </location>
</feature>
<reference evidence="10 11" key="1">
    <citation type="submission" date="2020-07" db="EMBL/GenBank/DDBJ databases">
        <title>Sequencing the genomes of 1000 actinobacteria strains.</title>
        <authorList>
            <person name="Klenk H.-P."/>
        </authorList>
    </citation>
    <scope>NUCLEOTIDE SEQUENCE [LARGE SCALE GENOMIC DNA]</scope>
    <source>
        <strain evidence="10 11">DSM 19970</strain>
    </source>
</reference>
<evidence type="ECO:0000256" key="6">
    <source>
        <dbReference type="ARBA" id="ARBA00023136"/>
    </source>
</evidence>
<feature type="transmembrane region" description="Helical" evidence="7">
    <location>
        <begin position="39"/>
        <end position="61"/>
    </location>
</feature>
<dbReference type="Gene3D" id="1.10.3720.10">
    <property type="entry name" value="MetI-like"/>
    <property type="match status" value="1"/>
</dbReference>
<dbReference type="PANTHER" id="PTHR30151">
    <property type="entry name" value="ALKANE SULFONATE ABC TRANSPORTER-RELATED, MEMBRANE SUBUNIT"/>
    <property type="match status" value="1"/>
</dbReference>
<evidence type="ECO:0000256" key="8">
    <source>
        <dbReference type="SAM" id="MobiDB-lite"/>
    </source>
</evidence>
<keyword evidence="2 7" id="KW-0813">Transport</keyword>